<proteinExistence type="predicted"/>
<dbReference type="OrthoDB" id="5193143at2"/>
<sequence length="139" mass="14953">MTVIPLPRHGRWAWDLRGEGRGVRVSAHTEEGMLNLSLWCDGTCVGTARLLPGDVAKLMSGLSEGLAEIAAQPRSASPGNSGSADMHELEERLAHVEARLRATAPRGPGERAGAAVRRLHAVLVIRRPGILGVRTRSRR</sequence>
<dbReference type="EMBL" id="OCNK01000005">
    <property type="protein sequence ID" value="SOE02946.1"/>
    <property type="molecule type" value="Genomic_DNA"/>
</dbReference>
<name>A0A286H647_9ACTN</name>
<accession>A0A286H647</accession>
<protein>
    <submittedName>
        <fullName evidence="1">Uncharacterized protein</fullName>
    </submittedName>
</protein>
<dbReference type="Proteomes" id="UP000219482">
    <property type="component" value="Unassembled WGS sequence"/>
</dbReference>
<dbReference type="RefSeq" id="WP_159961803.1">
    <property type="nucleotide sequence ID" value="NZ_OCNK01000005.1"/>
</dbReference>
<reference evidence="2" key="1">
    <citation type="submission" date="2017-09" db="EMBL/GenBank/DDBJ databases">
        <authorList>
            <person name="Varghese N."/>
            <person name="Submissions S."/>
        </authorList>
    </citation>
    <scope>NUCLEOTIDE SEQUENCE [LARGE SCALE GENOMIC DNA]</scope>
    <source>
        <strain evidence="2">DSM 44270</strain>
    </source>
</reference>
<organism evidence="1 2">
    <name type="scientific">Blastococcus haudaquaticus</name>
    <dbReference type="NCBI Taxonomy" id="1938745"/>
    <lineage>
        <taxon>Bacteria</taxon>
        <taxon>Bacillati</taxon>
        <taxon>Actinomycetota</taxon>
        <taxon>Actinomycetes</taxon>
        <taxon>Geodermatophilales</taxon>
        <taxon>Geodermatophilaceae</taxon>
        <taxon>Blastococcus</taxon>
    </lineage>
</organism>
<gene>
    <name evidence="1" type="ORF">SAMN06272739_3907</name>
</gene>
<evidence type="ECO:0000313" key="2">
    <source>
        <dbReference type="Proteomes" id="UP000219482"/>
    </source>
</evidence>
<dbReference type="AlphaFoldDB" id="A0A286H647"/>
<evidence type="ECO:0000313" key="1">
    <source>
        <dbReference type="EMBL" id="SOE02946.1"/>
    </source>
</evidence>
<keyword evidence="2" id="KW-1185">Reference proteome</keyword>